<accession>A0A9P5VFX9</accession>
<feature type="non-terminal residue" evidence="6">
    <location>
        <position position="1"/>
    </location>
</feature>
<feature type="domain" description="FAD-binding" evidence="5">
    <location>
        <begin position="189"/>
        <end position="277"/>
    </location>
</feature>
<dbReference type="AlphaFoldDB" id="A0A9P5VFX9"/>
<dbReference type="InterPro" id="IPR050562">
    <property type="entry name" value="FAD_mOase_fung"/>
</dbReference>
<reference evidence="6" key="1">
    <citation type="journal article" date="2020" name="Fungal Divers.">
        <title>Resolving the Mortierellaceae phylogeny through synthesis of multi-gene phylogenetics and phylogenomics.</title>
        <authorList>
            <person name="Vandepol N."/>
            <person name="Liber J."/>
            <person name="Desiro A."/>
            <person name="Na H."/>
            <person name="Kennedy M."/>
            <person name="Barry K."/>
            <person name="Grigoriev I.V."/>
            <person name="Miller A.N."/>
            <person name="O'Donnell K."/>
            <person name="Stajich J.E."/>
            <person name="Bonito G."/>
        </authorList>
    </citation>
    <scope>NUCLEOTIDE SEQUENCE</scope>
    <source>
        <strain evidence="6">NVP1</strain>
    </source>
</reference>
<protein>
    <recommendedName>
        <fullName evidence="5">FAD-binding domain-containing protein</fullName>
    </recommendedName>
</protein>
<dbReference type="GO" id="GO:0071949">
    <property type="term" value="F:FAD binding"/>
    <property type="evidence" value="ECO:0007669"/>
    <property type="project" value="InterPro"/>
</dbReference>
<dbReference type="PRINTS" id="PR00420">
    <property type="entry name" value="RNGMNOXGNASE"/>
</dbReference>
<dbReference type="EMBL" id="JAAAUY010002335">
    <property type="protein sequence ID" value="KAF9313060.1"/>
    <property type="molecule type" value="Genomic_DNA"/>
</dbReference>
<evidence type="ECO:0000259" key="5">
    <source>
        <dbReference type="Pfam" id="PF01494"/>
    </source>
</evidence>
<dbReference type="InterPro" id="IPR036188">
    <property type="entry name" value="FAD/NAD-bd_sf"/>
</dbReference>
<dbReference type="Proteomes" id="UP000696485">
    <property type="component" value="Unassembled WGS sequence"/>
</dbReference>
<keyword evidence="2" id="KW-0285">Flavoprotein</keyword>
<proteinExistence type="inferred from homology"/>
<evidence type="ECO:0000256" key="3">
    <source>
        <dbReference type="ARBA" id="ARBA00022827"/>
    </source>
</evidence>
<gene>
    <name evidence="6" type="ORF">BG006_004232</name>
</gene>
<dbReference type="PANTHER" id="PTHR47356">
    <property type="entry name" value="FAD-DEPENDENT MONOOXYGENASE ASQG-RELATED"/>
    <property type="match status" value="1"/>
</dbReference>
<dbReference type="PANTHER" id="PTHR47356:SF2">
    <property type="entry name" value="FAD-BINDING DOMAIN-CONTAINING PROTEIN-RELATED"/>
    <property type="match status" value="1"/>
</dbReference>
<dbReference type="Gene3D" id="3.50.50.60">
    <property type="entry name" value="FAD/NAD(P)-binding domain"/>
    <property type="match status" value="1"/>
</dbReference>
<keyword evidence="4" id="KW-0560">Oxidoreductase</keyword>
<evidence type="ECO:0000313" key="6">
    <source>
        <dbReference type="EMBL" id="KAF9313060.1"/>
    </source>
</evidence>
<comment type="caution">
    <text evidence="6">The sequence shown here is derived from an EMBL/GenBank/DDBJ whole genome shotgun (WGS) entry which is preliminary data.</text>
</comment>
<organism evidence="6 7">
    <name type="scientific">Podila minutissima</name>
    <dbReference type="NCBI Taxonomy" id="64525"/>
    <lineage>
        <taxon>Eukaryota</taxon>
        <taxon>Fungi</taxon>
        <taxon>Fungi incertae sedis</taxon>
        <taxon>Mucoromycota</taxon>
        <taxon>Mortierellomycotina</taxon>
        <taxon>Mortierellomycetes</taxon>
        <taxon>Mortierellales</taxon>
        <taxon>Mortierellaceae</taxon>
        <taxon>Podila</taxon>
    </lineage>
</organism>
<dbReference type="SUPFAM" id="SSF51905">
    <property type="entry name" value="FAD/NAD(P)-binding domain"/>
    <property type="match status" value="1"/>
</dbReference>
<evidence type="ECO:0000313" key="7">
    <source>
        <dbReference type="Proteomes" id="UP000696485"/>
    </source>
</evidence>
<dbReference type="InterPro" id="IPR002938">
    <property type="entry name" value="FAD-bd"/>
</dbReference>
<evidence type="ECO:0000256" key="4">
    <source>
        <dbReference type="ARBA" id="ARBA00023002"/>
    </source>
</evidence>
<keyword evidence="3" id="KW-0274">FAD</keyword>
<sequence>CGYHTQFTTRPDLYNMLLSHVPPHKILSGKRVLNIKQDDFGVSVHCADSSDYHGDILVGCDGAHSSVRQSLYGQLKEEGRLPSSDDEDQRVCYMSLLGTTGPMDQEKYPSVAETHSRGDIITSRTKPNTRRTFTVPGDRICWGVGVQMESTSFENNETFKNSEWGSESSKSIEESWLSLPMSIGGTLGDLVAATPKEAISKVYFEEKLYTTWHHNRVVLMGDAAHKMLPNAGLGAVNAMLDAVILANALYEIREPNSGNIQSAFKEYYTERYSRAQADFNTSNQTAQIISGQ</sequence>
<feature type="non-terminal residue" evidence="6">
    <location>
        <position position="292"/>
    </location>
</feature>
<comment type="similarity">
    <text evidence="1">Belongs to the paxM FAD-dependent monooxygenase family.</text>
</comment>
<evidence type="ECO:0000256" key="2">
    <source>
        <dbReference type="ARBA" id="ARBA00022630"/>
    </source>
</evidence>
<name>A0A9P5VFX9_9FUNG</name>
<dbReference type="GO" id="GO:0004497">
    <property type="term" value="F:monooxygenase activity"/>
    <property type="evidence" value="ECO:0007669"/>
    <property type="project" value="InterPro"/>
</dbReference>
<evidence type="ECO:0000256" key="1">
    <source>
        <dbReference type="ARBA" id="ARBA00007992"/>
    </source>
</evidence>
<feature type="domain" description="FAD-binding" evidence="5">
    <location>
        <begin position="11"/>
        <end position="80"/>
    </location>
</feature>
<dbReference type="Pfam" id="PF01494">
    <property type="entry name" value="FAD_binding_3"/>
    <property type="match status" value="2"/>
</dbReference>
<keyword evidence="7" id="KW-1185">Reference proteome</keyword>